<feature type="compositionally biased region" description="Low complexity" evidence="1">
    <location>
        <begin position="26"/>
        <end position="45"/>
    </location>
</feature>
<reference evidence="2 3" key="1">
    <citation type="submission" date="2019-05" db="EMBL/GenBank/DDBJ databases">
        <title>Genome sequence of Cellulomonas hominis strain CS1.</title>
        <authorList>
            <person name="Belmont J."/>
            <person name="Maclea K.S."/>
        </authorList>
    </citation>
    <scope>NUCLEOTIDE SEQUENCE [LARGE SCALE GENOMIC DNA]</scope>
    <source>
        <strain evidence="2 3">CS1</strain>
    </source>
</reference>
<evidence type="ECO:0000313" key="2">
    <source>
        <dbReference type="EMBL" id="TKR27140.1"/>
    </source>
</evidence>
<evidence type="ECO:0000256" key="1">
    <source>
        <dbReference type="SAM" id="MobiDB-lite"/>
    </source>
</evidence>
<organism evidence="2 3">
    <name type="scientific">Cellulomonas hominis</name>
    <dbReference type="NCBI Taxonomy" id="156981"/>
    <lineage>
        <taxon>Bacteria</taxon>
        <taxon>Bacillati</taxon>
        <taxon>Actinomycetota</taxon>
        <taxon>Actinomycetes</taxon>
        <taxon>Micrococcales</taxon>
        <taxon>Cellulomonadaceae</taxon>
        <taxon>Cellulomonas</taxon>
    </lineage>
</organism>
<sequence length="248" mass="25312">MRTTVHWPARTPGMPMRLSRLRFIDGDAGSSGTAGSTDAGSDSGARTGTPDAGPAASPGATGREQQPAPGDGLPDDPAELRALVASLRQGDEPARTAAAQQAADEARSTLTQEIGRAIGLITDDGGSPSVEQLTTELQTVRDGSAAKDTRISDLAVRLAVYETAGQHGGDPAALTDSRAFLAKVAALDPGAEDFATKVADAAKAAVTGNQTLRARVAAPRSGRDLTGGTGERTGRPTSIHDAIERQSH</sequence>
<feature type="region of interest" description="Disordered" evidence="1">
    <location>
        <begin position="21"/>
        <end position="108"/>
    </location>
</feature>
<feature type="region of interest" description="Disordered" evidence="1">
    <location>
        <begin position="213"/>
        <end position="248"/>
    </location>
</feature>
<evidence type="ECO:0000313" key="3">
    <source>
        <dbReference type="Proteomes" id="UP000308121"/>
    </source>
</evidence>
<dbReference type="Proteomes" id="UP000308121">
    <property type="component" value="Unassembled WGS sequence"/>
</dbReference>
<comment type="caution">
    <text evidence="2">The sequence shown here is derived from an EMBL/GenBank/DDBJ whole genome shotgun (WGS) entry which is preliminary data.</text>
</comment>
<dbReference type="AlphaFoldDB" id="A0A7Z8K1P7"/>
<dbReference type="RefSeq" id="WP_154728028.1">
    <property type="nucleotide sequence ID" value="NZ_SZYE01000006.1"/>
</dbReference>
<name>A0A7Z8K1P7_9CELL</name>
<accession>A0A7Z8K1P7</accession>
<proteinExistence type="predicted"/>
<gene>
    <name evidence="2" type="ORF">FA014_01935</name>
</gene>
<protein>
    <submittedName>
        <fullName evidence="2">Uncharacterized protein</fullName>
    </submittedName>
</protein>
<dbReference type="OrthoDB" id="4949368at2"/>
<dbReference type="EMBL" id="SZYE01000006">
    <property type="protein sequence ID" value="TKR27140.1"/>
    <property type="molecule type" value="Genomic_DNA"/>
</dbReference>